<dbReference type="Pfam" id="PF01544">
    <property type="entry name" value="CorA"/>
    <property type="match status" value="1"/>
</dbReference>
<dbReference type="KEGG" id="echi:FKX85_05780"/>
<keyword evidence="7 12" id="KW-1133">Transmembrane helix</keyword>
<keyword evidence="3" id="KW-0813">Transport</keyword>
<keyword evidence="5 12" id="KW-0812">Transmembrane</keyword>
<dbReference type="GO" id="GO:0015095">
    <property type="term" value="F:magnesium ion transmembrane transporter activity"/>
    <property type="evidence" value="ECO:0007669"/>
    <property type="project" value="TreeGrafter"/>
</dbReference>
<evidence type="ECO:0000313" key="13">
    <source>
        <dbReference type="EMBL" id="QDH78566.1"/>
    </source>
</evidence>
<dbReference type="RefSeq" id="WP_141613822.1">
    <property type="nucleotide sequence ID" value="NZ_CP041253.1"/>
</dbReference>
<dbReference type="Proteomes" id="UP000316614">
    <property type="component" value="Chromosome"/>
</dbReference>
<protein>
    <submittedName>
        <fullName evidence="13">Magnesium transporter</fullName>
    </submittedName>
</protein>
<evidence type="ECO:0000256" key="12">
    <source>
        <dbReference type="SAM" id="Phobius"/>
    </source>
</evidence>
<dbReference type="InterPro" id="IPR045863">
    <property type="entry name" value="CorA_TM1_TM2"/>
</dbReference>
<evidence type="ECO:0000256" key="3">
    <source>
        <dbReference type="ARBA" id="ARBA00022448"/>
    </source>
</evidence>
<evidence type="ECO:0000256" key="1">
    <source>
        <dbReference type="ARBA" id="ARBA00004651"/>
    </source>
</evidence>
<evidence type="ECO:0000256" key="8">
    <source>
        <dbReference type="ARBA" id="ARBA00023065"/>
    </source>
</evidence>
<dbReference type="FunFam" id="1.20.58.340:FF:000004">
    <property type="entry name" value="Magnesium transport protein CorA"/>
    <property type="match status" value="1"/>
</dbReference>
<evidence type="ECO:0000256" key="10">
    <source>
        <dbReference type="ARBA" id="ARBA00034269"/>
    </source>
</evidence>
<dbReference type="EMBL" id="CP041253">
    <property type="protein sequence ID" value="QDH78566.1"/>
    <property type="molecule type" value="Genomic_DNA"/>
</dbReference>
<organism evidence="13 14">
    <name type="scientific">Echinicola soli</name>
    <dbReference type="NCBI Taxonomy" id="2591634"/>
    <lineage>
        <taxon>Bacteria</taxon>
        <taxon>Pseudomonadati</taxon>
        <taxon>Bacteroidota</taxon>
        <taxon>Cytophagia</taxon>
        <taxon>Cytophagales</taxon>
        <taxon>Cyclobacteriaceae</taxon>
        <taxon>Echinicola</taxon>
    </lineage>
</organism>
<dbReference type="PANTHER" id="PTHR46494">
    <property type="entry name" value="CORA FAMILY METAL ION TRANSPORTER (EUROFUNG)"/>
    <property type="match status" value="1"/>
</dbReference>
<dbReference type="GO" id="GO:0015087">
    <property type="term" value="F:cobalt ion transmembrane transporter activity"/>
    <property type="evidence" value="ECO:0007669"/>
    <property type="project" value="TreeGrafter"/>
</dbReference>
<comment type="function">
    <text evidence="11">Mediates influx of magnesium ions. Alternates between open and closed states. Activated by low cytoplasmic Mg(2+) levels. Inactive when cytoplasmic Mg(2+) levels are high.</text>
</comment>
<keyword evidence="8" id="KW-0406">Ion transport</keyword>
<keyword evidence="4" id="KW-1003">Cell membrane</keyword>
<feature type="transmembrane region" description="Helical" evidence="12">
    <location>
        <begin position="291"/>
        <end position="311"/>
    </location>
</feature>
<evidence type="ECO:0000313" key="14">
    <source>
        <dbReference type="Proteomes" id="UP000316614"/>
    </source>
</evidence>
<dbReference type="AlphaFoldDB" id="A0A514CFI6"/>
<evidence type="ECO:0000256" key="11">
    <source>
        <dbReference type="ARBA" id="ARBA00045497"/>
    </source>
</evidence>
<dbReference type="SUPFAM" id="SSF143865">
    <property type="entry name" value="CorA soluble domain-like"/>
    <property type="match status" value="1"/>
</dbReference>
<evidence type="ECO:0000256" key="4">
    <source>
        <dbReference type="ARBA" id="ARBA00022475"/>
    </source>
</evidence>
<comment type="catalytic activity">
    <reaction evidence="10">
        <text>Mg(2+)(in) = Mg(2+)(out)</text>
        <dbReference type="Rhea" id="RHEA:29827"/>
        <dbReference type="ChEBI" id="CHEBI:18420"/>
    </reaction>
</comment>
<dbReference type="GO" id="GO:0000287">
    <property type="term" value="F:magnesium ion binding"/>
    <property type="evidence" value="ECO:0007669"/>
    <property type="project" value="TreeGrafter"/>
</dbReference>
<evidence type="ECO:0000256" key="2">
    <source>
        <dbReference type="ARBA" id="ARBA00009765"/>
    </source>
</evidence>
<gene>
    <name evidence="13" type="ORF">FKX85_05780</name>
</gene>
<sequence length="318" mass="37322">MIEILLKNKELLYPGNITEIPVSNLEFQLMRFTEYADAELNWLSENYGLDFTIMKNHQDIEISSHFLESESQVAFHFSIPYFNKEEKMEEEQVFIICSKTGIFMFTNPELDGFFNSTYSYQVNSIQKIANAESLFKFQFEFIADYLADITERLTKKIKLLANKILIEKSFSNEELDIITRYNFSNLLIKETLLETTRIFNLYLKSYWEASTGIKQCVQAELNDLATVSDYIQFNFDRLDDLKENVSNKIDLEQNYIFKMLTIVTVCISLPTFIAGIYGMNFKDMPELELDYGYPIVIIVMLLSALLPFIYFKKKSWLK</sequence>
<dbReference type="Gene3D" id="1.20.58.340">
    <property type="entry name" value="Magnesium transport protein CorA, transmembrane region"/>
    <property type="match status" value="1"/>
</dbReference>
<dbReference type="SUPFAM" id="SSF144083">
    <property type="entry name" value="Magnesium transport protein CorA, transmembrane region"/>
    <property type="match status" value="1"/>
</dbReference>
<dbReference type="GO" id="GO:0005886">
    <property type="term" value="C:plasma membrane"/>
    <property type="evidence" value="ECO:0007669"/>
    <property type="project" value="UniProtKB-SubCell"/>
</dbReference>
<dbReference type="InterPro" id="IPR002523">
    <property type="entry name" value="MgTranspt_CorA/ZnTranspt_ZntB"/>
</dbReference>
<name>A0A514CFI6_9BACT</name>
<evidence type="ECO:0000256" key="6">
    <source>
        <dbReference type="ARBA" id="ARBA00022842"/>
    </source>
</evidence>
<comment type="similarity">
    <text evidence="2">Belongs to the CorA metal ion transporter (MIT) (TC 1.A.35) family.</text>
</comment>
<dbReference type="OrthoDB" id="9803416at2"/>
<keyword evidence="9 12" id="KW-0472">Membrane</keyword>
<evidence type="ECO:0000256" key="5">
    <source>
        <dbReference type="ARBA" id="ARBA00022692"/>
    </source>
</evidence>
<dbReference type="InterPro" id="IPR045861">
    <property type="entry name" value="CorA_cytoplasmic_dom"/>
</dbReference>
<accession>A0A514CFI6</accession>
<dbReference type="GO" id="GO:0050897">
    <property type="term" value="F:cobalt ion binding"/>
    <property type="evidence" value="ECO:0007669"/>
    <property type="project" value="TreeGrafter"/>
</dbReference>
<keyword evidence="6" id="KW-0460">Magnesium</keyword>
<reference evidence="13 14" key="1">
    <citation type="submission" date="2019-06" db="EMBL/GenBank/DDBJ databases">
        <title>Echinicola alkalisoli sp. nov. isolated from saline soil.</title>
        <authorList>
            <person name="Sun J.-Q."/>
            <person name="Xu L."/>
        </authorList>
    </citation>
    <scope>NUCLEOTIDE SEQUENCE [LARGE SCALE GENOMIC DNA]</scope>
    <source>
        <strain evidence="13 14">LN3S3</strain>
    </source>
</reference>
<evidence type="ECO:0000256" key="7">
    <source>
        <dbReference type="ARBA" id="ARBA00022989"/>
    </source>
</evidence>
<comment type="subcellular location">
    <subcellularLocation>
        <location evidence="1">Cell membrane</location>
        <topology evidence="1">Multi-pass membrane protein</topology>
    </subcellularLocation>
</comment>
<feature type="transmembrane region" description="Helical" evidence="12">
    <location>
        <begin position="255"/>
        <end position="279"/>
    </location>
</feature>
<proteinExistence type="inferred from homology"/>
<keyword evidence="14" id="KW-1185">Reference proteome</keyword>
<dbReference type="PANTHER" id="PTHR46494:SF1">
    <property type="entry name" value="CORA FAMILY METAL ION TRANSPORTER (EUROFUNG)"/>
    <property type="match status" value="1"/>
</dbReference>
<evidence type="ECO:0000256" key="9">
    <source>
        <dbReference type="ARBA" id="ARBA00023136"/>
    </source>
</evidence>